<organism evidence="9 10">
    <name type="scientific">Papilio xuthus</name>
    <name type="common">Asian swallowtail butterfly</name>
    <dbReference type="NCBI Taxonomy" id="66420"/>
    <lineage>
        <taxon>Eukaryota</taxon>
        <taxon>Metazoa</taxon>
        <taxon>Ecdysozoa</taxon>
        <taxon>Arthropoda</taxon>
        <taxon>Hexapoda</taxon>
        <taxon>Insecta</taxon>
        <taxon>Pterygota</taxon>
        <taxon>Neoptera</taxon>
        <taxon>Endopterygota</taxon>
        <taxon>Lepidoptera</taxon>
        <taxon>Glossata</taxon>
        <taxon>Ditrysia</taxon>
        <taxon>Papilionoidea</taxon>
        <taxon>Papilionidae</taxon>
        <taxon>Papilioninae</taxon>
        <taxon>Papilio</taxon>
    </lineage>
</organism>
<dbReference type="SUPFAM" id="SSF52540">
    <property type="entry name" value="P-loop containing nucleoside triphosphate hydrolases"/>
    <property type="match status" value="1"/>
</dbReference>
<dbReference type="InterPro" id="IPR011990">
    <property type="entry name" value="TPR-like_helical_dom_sf"/>
</dbReference>
<dbReference type="InterPro" id="IPR030386">
    <property type="entry name" value="G_GB1_RHD3_dom"/>
</dbReference>
<reference evidence="9 10" key="1">
    <citation type="journal article" date="2015" name="Nat. Commun.">
        <title>Outbred genome sequencing and CRISPR/Cas9 gene editing in butterflies.</title>
        <authorList>
            <person name="Li X."/>
            <person name="Fan D."/>
            <person name="Zhang W."/>
            <person name="Liu G."/>
            <person name="Zhang L."/>
            <person name="Zhao L."/>
            <person name="Fang X."/>
            <person name="Chen L."/>
            <person name="Dong Y."/>
            <person name="Chen Y."/>
            <person name="Ding Y."/>
            <person name="Zhao R."/>
            <person name="Feng M."/>
            <person name="Zhu Y."/>
            <person name="Feng Y."/>
            <person name="Jiang X."/>
            <person name="Zhu D."/>
            <person name="Xiang H."/>
            <person name="Feng X."/>
            <person name="Li S."/>
            <person name="Wang J."/>
            <person name="Zhang G."/>
            <person name="Kronforst M.R."/>
            <person name="Wang W."/>
        </authorList>
    </citation>
    <scope>NUCLEOTIDE SEQUENCE [LARGE SCALE GENOMIC DNA]</scope>
    <source>
        <strain evidence="9">Ya'a_city_454_Px</strain>
        <tissue evidence="9">Whole body</tissue>
    </source>
</reference>
<keyword evidence="1" id="KW-0547">Nucleotide-binding</keyword>
<gene>
    <name evidence="9" type="ORF">RR46_13343</name>
</gene>
<name>A0A194PFQ6_PAPXU</name>
<keyword evidence="7" id="KW-0812">Transmembrane</keyword>
<evidence type="ECO:0000256" key="6">
    <source>
        <dbReference type="SAM" id="MobiDB-lite"/>
    </source>
</evidence>
<dbReference type="Pfam" id="PF18023">
    <property type="entry name" value="FKBP_N_2"/>
    <property type="match status" value="1"/>
</dbReference>
<keyword evidence="10" id="KW-1185">Reference proteome</keyword>
<evidence type="ECO:0000256" key="5">
    <source>
        <dbReference type="PROSITE-ProRule" id="PRU01052"/>
    </source>
</evidence>
<dbReference type="GO" id="GO:0003924">
    <property type="term" value="F:GTPase activity"/>
    <property type="evidence" value="ECO:0007669"/>
    <property type="project" value="InterPro"/>
</dbReference>
<evidence type="ECO:0000256" key="1">
    <source>
        <dbReference type="ARBA" id="ARBA00022741"/>
    </source>
</evidence>
<dbReference type="Proteomes" id="UP000053268">
    <property type="component" value="Unassembled WGS sequence"/>
</dbReference>
<feature type="transmembrane region" description="Helical" evidence="7">
    <location>
        <begin position="711"/>
        <end position="734"/>
    </location>
</feature>
<feature type="domain" description="GB1/RHD3-type G" evidence="8">
    <location>
        <begin position="305"/>
        <end position="555"/>
    </location>
</feature>
<dbReference type="PROSITE" id="PS50005">
    <property type="entry name" value="TPR"/>
    <property type="match status" value="1"/>
</dbReference>
<dbReference type="SUPFAM" id="SSF48340">
    <property type="entry name" value="Interferon-induced guanylate-binding protein 1 (GBP1), C-terminal domain"/>
    <property type="match status" value="1"/>
</dbReference>
<dbReference type="EMBL" id="KQ459604">
    <property type="protein sequence ID" value="KPI92122.1"/>
    <property type="molecule type" value="Genomic_DNA"/>
</dbReference>
<keyword evidence="2" id="KW-0378">Hydrolase</keyword>
<sequence>MLQESIVSTRPDREITKKIITPGDYSIVPYEESRCKIELSNVRHTNEDVNIDVESRILSKNFDGVVIIGEADSFIDKDLELILQQMCCGETCFARIVYKNQNCEIVKEISCEIELKEVTEEQLVSDWSWARLLEAAAHHKERGVALIQEKRVVDAFRRFSKAFKFLVAIEPVNPEEINDESLHEIKDLKVKLYNNLAHCQLQFCEYEAALELCNRAISLDNDNVKALYRRCTAYHCLKMYEDAWKDIQRVIILNPNDKAARTKAEPSEKLLEGKGLQIISPRPDHTFELDERSLAELLDSPDIRNRSVVLVAVAGAFRKGKSFLLDFFLRYLHHTYVLNSKDDNWLGPEDEPLQGFSWRGGSERNTTGLLLWSQPFKATLENGEKVAIFLMDTQGTFDSESTVRDNATVFALSTMISSVLIYNLSQNIEEDELQHLQLFTDYGRVALEKTEGKPFQHLQFLVRDWSVPYEYPYGLEGGMKLLEKRLEVHENQHEELKTLRREIRSFFSQLSCFLLPHPGMKVATSKEFNGKLTDIDEEFKKCLKELVPYLLAPHNLQPKVLSGQTLKAKELLYYIQAYMEVFNGTELPVPQTILEATAQANNLSAVSEAREVYECLMEEVPPREAGGGASPRAGQGPALLPTQEEDGRRRQVGDVPGTVASGHYELEEQFERLRAQNESKSLLNMFGTSAVLAALLVVGCVLSMLGDTLAFSILEVLGKTVALLSLGALVVWMYSRFTGHMREASEILDEFAMTLRTYCILPVILQIFPEYSSIDDKMTSYEIESIEDLIENVNNSQNDTSSDDEDEDELTPVLSNGEALSAVYDLRRYVASLDESEDAMQTLNYVENLLIANGTKSFCQTCYKIYHRREDYQPELPQITTKEIRDEKWIHVKLGRWLGVPIS</sequence>
<keyword evidence="7" id="KW-0472">Membrane</keyword>
<evidence type="ECO:0000256" key="2">
    <source>
        <dbReference type="ARBA" id="ARBA00022801"/>
    </source>
</evidence>
<dbReference type="PANTHER" id="PTHR10751">
    <property type="entry name" value="GUANYLATE BINDING PROTEIN"/>
    <property type="match status" value="1"/>
</dbReference>
<evidence type="ECO:0000313" key="10">
    <source>
        <dbReference type="Proteomes" id="UP000053268"/>
    </source>
</evidence>
<dbReference type="InterPro" id="IPR027417">
    <property type="entry name" value="P-loop_NTPase"/>
</dbReference>
<comment type="similarity">
    <text evidence="5">Belongs to the TRAFAC class dynamin-like GTPase superfamily. GB1/RHD3 GTPase family.</text>
</comment>
<dbReference type="InterPro" id="IPR015894">
    <property type="entry name" value="Guanylate-bd_N"/>
</dbReference>
<feature type="region of interest" description="Disordered" evidence="6">
    <location>
        <begin position="621"/>
        <end position="654"/>
    </location>
</feature>
<evidence type="ECO:0000256" key="3">
    <source>
        <dbReference type="ARBA" id="ARBA00023134"/>
    </source>
</evidence>
<dbReference type="GO" id="GO:0005525">
    <property type="term" value="F:GTP binding"/>
    <property type="evidence" value="ECO:0007669"/>
    <property type="project" value="UniProtKB-KW"/>
</dbReference>
<keyword evidence="7" id="KW-1133">Transmembrane helix</keyword>
<evidence type="ECO:0000256" key="4">
    <source>
        <dbReference type="PROSITE-ProRule" id="PRU00339"/>
    </source>
</evidence>
<dbReference type="SMART" id="SM00028">
    <property type="entry name" value="TPR"/>
    <property type="match status" value="2"/>
</dbReference>
<evidence type="ECO:0000256" key="7">
    <source>
        <dbReference type="SAM" id="Phobius"/>
    </source>
</evidence>
<dbReference type="InterPro" id="IPR019734">
    <property type="entry name" value="TPR_rpt"/>
</dbReference>
<dbReference type="Gene3D" id="1.20.58.420">
    <property type="entry name" value="AHSP"/>
    <property type="match status" value="1"/>
</dbReference>
<accession>A0A194PFQ6</accession>
<feature type="repeat" description="TPR" evidence="4">
    <location>
        <begin position="190"/>
        <end position="223"/>
    </location>
</feature>
<dbReference type="InterPro" id="IPR040478">
    <property type="entry name" value="FKBP_N_2"/>
</dbReference>
<dbReference type="SUPFAM" id="SSF48452">
    <property type="entry name" value="TPR-like"/>
    <property type="match status" value="1"/>
</dbReference>
<proteinExistence type="inferred from homology"/>
<dbReference type="STRING" id="66420.A0A194PFQ6"/>
<evidence type="ECO:0000313" key="9">
    <source>
        <dbReference type="EMBL" id="KPI92122.1"/>
    </source>
</evidence>
<feature type="transmembrane region" description="Helical" evidence="7">
    <location>
        <begin position="682"/>
        <end position="705"/>
    </location>
</feature>
<dbReference type="Gene3D" id="3.40.50.300">
    <property type="entry name" value="P-loop containing nucleotide triphosphate hydrolases"/>
    <property type="match status" value="1"/>
</dbReference>
<dbReference type="PROSITE" id="PS51715">
    <property type="entry name" value="G_GB1_RHD3"/>
    <property type="match status" value="1"/>
</dbReference>
<evidence type="ECO:0000259" key="8">
    <source>
        <dbReference type="PROSITE" id="PS51715"/>
    </source>
</evidence>
<protein>
    <submittedName>
        <fullName evidence="9">Atlastin</fullName>
    </submittedName>
</protein>
<dbReference type="InterPro" id="IPR036543">
    <property type="entry name" value="Guanylate-bd_C_sf"/>
</dbReference>
<dbReference type="AlphaFoldDB" id="A0A194PFQ6"/>
<dbReference type="CDD" id="cd01851">
    <property type="entry name" value="GBP"/>
    <property type="match status" value="1"/>
</dbReference>
<dbReference type="Pfam" id="PF02263">
    <property type="entry name" value="GBP"/>
    <property type="match status" value="1"/>
</dbReference>
<keyword evidence="3" id="KW-0342">GTP-binding</keyword>
<dbReference type="Gene3D" id="1.25.40.10">
    <property type="entry name" value="Tetratricopeptide repeat domain"/>
    <property type="match status" value="1"/>
</dbReference>
<keyword evidence="4" id="KW-0802">TPR repeat</keyword>